<organism evidence="2 3">
    <name type="scientific">Pleuronectes platessa</name>
    <name type="common">European plaice</name>
    <dbReference type="NCBI Taxonomy" id="8262"/>
    <lineage>
        <taxon>Eukaryota</taxon>
        <taxon>Metazoa</taxon>
        <taxon>Chordata</taxon>
        <taxon>Craniata</taxon>
        <taxon>Vertebrata</taxon>
        <taxon>Euteleostomi</taxon>
        <taxon>Actinopterygii</taxon>
        <taxon>Neopterygii</taxon>
        <taxon>Teleostei</taxon>
        <taxon>Neoteleostei</taxon>
        <taxon>Acanthomorphata</taxon>
        <taxon>Carangaria</taxon>
        <taxon>Pleuronectiformes</taxon>
        <taxon>Pleuronectoidei</taxon>
        <taxon>Pleuronectidae</taxon>
        <taxon>Pleuronectes</taxon>
    </lineage>
</organism>
<proteinExistence type="predicted"/>
<comment type="caution">
    <text evidence="2">The sequence shown here is derived from an EMBL/GenBank/DDBJ whole genome shotgun (WGS) entry which is preliminary data.</text>
</comment>
<feature type="region of interest" description="Disordered" evidence="1">
    <location>
        <begin position="90"/>
        <end position="109"/>
    </location>
</feature>
<protein>
    <submittedName>
        <fullName evidence="2">Uncharacterized protein</fullName>
    </submittedName>
</protein>
<feature type="compositionally biased region" description="Basic and acidic residues" evidence="1">
    <location>
        <begin position="98"/>
        <end position="109"/>
    </location>
</feature>
<keyword evidence="3" id="KW-1185">Reference proteome</keyword>
<gene>
    <name evidence="2" type="ORF">PLEPLA_LOCUS25248</name>
</gene>
<name>A0A9N7UUC8_PLEPL</name>
<dbReference type="AlphaFoldDB" id="A0A9N7UUC8"/>
<evidence type="ECO:0000313" key="3">
    <source>
        <dbReference type="Proteomes" id="UP001153269"/>
    </source>
</evidence>
<evidence type="ECO:0000313" key="2">
    <source>
        <dbReference type="EMBL" id="CAB1437226.1"/>
    </source>
</evidence>
<dbReference type="Proteomes" id="UP001153269">
    <property type="component" value="Unassembled WGS sequence"/>
</dbReference>
<dbReference type="EMBL" id="CADEAL010002001">
    <property type="protein sequence ID" value="CAB1437226.1"/>
    <property type="molecule type" value="Genomic_DNA"/>
</dbReference>
<accession>A0A9N7UUC8</accession>
<reference evidence="2" key="1">
    <citation type="submission" date="2020-03" db="EMBL/GenBank/DDBJ databases">
        <authorList>
            <person name="Weist P."/>
        </authorList>
    </citation>
    <scope>NUCLEOTIDE SEQUENCE</scope>
</reference>
<evidence type="ECO:0000256" key="1">
    <source>
        <dbReference type="SAM" id="MobiDB-lite"/>
    </source>
</evidence>
<sequence length="146" mass="17670">MALPHLLHQHHCHGEQERSGRVLRLERAAPWPLKGRVLRLGRAVRSQARELLRRVARRPDRGRGQELRPHSRTWGKNWSWHRKDIRRRNQSGVCRDPPVWDRDWSGDWSRERSWHREDLRRGNQSGVCRDPPALDRDWSRRRCEDH</sequence>